<dbReference type="Pfam" id="PF07715">
    <property type="entry name" value="Plug"/>
    <property type="match status" value="1"/>
</dbReference>
<dbReference type="SUPFAM" id="SSF56935">
    <property type="entry name" value="Porins"/>
    <property type="match status" value="1"/>
</dbReference>
<accession>A0A411PGQ4</accession>
<evidence type="ECO:0000256" key="7">
    <source>
        <dbReference type="ARBA" id="ARBA00023065"/>
    </source>
</evidence>
<organism evidence="16 17">
    <name type="scientific">Shewanella maritima</name>
    <dbReference type="NCBI Taxonomy" id="2520507"/>
    <lineage>
        <taxon>Bacteria</taxon>
        <taxon>Pseudomonadati</taxon>
        <taxon>Pseudomonadota</taxon>
        <taxon>Gammaproteobacteria</taxon>
        <taxon>Alteromonadales</taxon>
        <taxon>Shewanellaceae</taxon>
        <taxon>Shewanella</taxon>
    </lineage>
</organism>
<keyword evidence="3 11" id="KW-1134">Transmembrane beta strand</keyword>
<evidence type="ECO:0000256" key="12">
    <source>
        <dbReference type="RuleBase" id="RU003357"/>
    </source>
</evidence>
<dbReference type="KEGG" id="smai:EXU30_08865"/>
<dbReference type="GO" id="GO:0009279">
    <property type="term" value="C:cell outer membrane"/>
    <property type="evidence" value="ECO:0007669"/>
    <property type="project" value="UniProtKB-SubCell"/>
</dbReference>
<dbReference type="AlphaFoldDB" id="A0A411PGQ4"/>
<dbReference type="EMBL" id="CP036200">
    <property type="protein sequence ID" value="QBF82789.1"/>
    <property type="molecule type" value="Genomic_DNA"/>
</dbReference>
<keyword evidence="16" id="KW-0675">Receptor</keyword>
<evidence type="ECO:0000256" key="10">
    <source>
        <dbReference type="ARBA" id="ARBA00023237"/>
    </source>
</evidence>
<evidence type="ECO:0000256" key="3">
    <source>
        <dbReference type="ARBA" id="ARBA00022452"/>
    </source>
</evidence>
<keyword evidence="5 11" id="KW-0812">Transmembrane</keyword>
<dbReference type="RefSeq" id="WP_130599267.1">
    <property type="nucleotide sequence ID" value="NZ_CP036200.1"/>
</dbReference>
<reference evidence="16 17" key="1">
    <citation type="submission" date="2019-02" db="EMBL/GenBank/DDBJ databases">
        <title>Shewanella sp. D4-2 isolated from Dokdo Island.</title>
        <authorList>
            <person name="Baek K."/>
        </authorList>
    </citation>
    <scope>NUCLEOTIDE SEQUENCE [LARGE SCALE GENOMIC DNA]</scope>
    <source>
        <strain evidence="16 17">D4-2</strain>
    </source>
</reference>
<feature type="signal peptide" evidence="13">
    <location>
        <begin position="1"/>
        <end position="22"/>
    </location>
</feature>
<evidence type="ECO:0000256" key="5">
    <source>
        <dbReference type="ARBA" id="ARBA00022692"/>
    </source>
</evidence>
<evidence type="ECO:0000256" key="2">
    <source>
        <dbReference type="ARBA" id="ARBA00022448"/>
    </source>
</evidence>
<dbReference type="PANTHER" id="PTHR32552:SF81">
    <property type="entry name" value="TONB-DEPENDENT OUTER MEMBRANE RECEPTOR"/>
    <property type="match status" value="1"/>
</dbReference>
<name>A0A411PGQ4_9GAMM</name>
<comment type="subcellular location">
    <subcellularLocation>
        <location evidence="1 11">Cell outer membrane</location>
        <topology evidence="1 11">Multi-pass membrane protein</topology>
    </subcellularLocation>
</comment>
<keyword evidence="2 11" id="KW-0813">Transport</keyword>
<evidence type="ECO:0000256" key="13">
    <source>
        <dbReference type="SAM" id="SignalP"/>
    </source>
</evidence>
<dbReference type="Proteomes" id="UP000291106">
    <property type="component" value="Chromosome"/>
</dbReference>
<evidence type="ECO:0000259" key="14">
    <source>
        <dbReference type="Pfam" id="PF00593"/>
    </source>
</evidence>
<feature type="chain" id="PRO_5019011143" evidence="13">
    <location>
        <begin position="23"/>
        <end position="682"/>
    </location>
</feature>
<dbReference type="PANTHER" id="PTHR32552">
    <property type="entry name" value="FERRICHROME IRON RECEPTOR-RELATED"/>
    <property type="match status" value="1"/>
</dbReference>
<evidence type="ECO:0000256" key="1">
    <source>
        <dbReference type="ARBA" id="ARBA00004571"/>
    </source>
</evidence>
<comment type="similarity">
    <text evidence="11 12">Belongs to the TonB-dependent receptor family.</text>
</comment>
<gene>
    <name evidence="16" type="ORF">EXU30_08865</name>
</gene>
<sequence length="682" mass="76088">MKSPSFKLHLLASALLATPVFASANAGLDAEKTESIEVIKVYGEKIERSLKDSTSSISVIDKDTLDSGQYQSISSVLSEVANIVVLSGAVPDIRGVSGNGSATGFNSFSGGARARVTTLVDGVAEPFVADLGGDTGIWDIQQIEVYRGPQSTINGRNSIGGTVFIKTEDPTFDWQGAARLGYRNQDQFIDSAVMLSGPILDDELAFRITGQNVTGDSYINHVEYPDNPSKFDQSEIKTNRWRGKLLWQPSALDGFSAKYSFSINDEKGNSGRNYFSGEDPWKYERIFNRYITTKSNTHSLNFDYDLGDGKALDLLVSYMDYEWGFDSYEPNPAQEQQVIMEDASWTVDGKYTFGLNDPSFNGFVGLAYFKRSQDFDSQGSSEYFGDDSTTSSSIYSEVTYEFVEDWRLTAGGRFMREEQTRNFTYLPIIEKLDNSESIFLPKVVLQYLYSDTTTFGASIRRGFNSGGGALDFFAQEYYYYDKESVYTYELTSRSSFNNGDMNLNFNLFYNDYDGYQASNSLRRITNVEQAVTYGVEGEFNAMLTDDLQLVSGLGLLRTEIKKADADYGDIIGNKLNSAPEFTANLGLKYWFSDEFTAGISANYVSDYYGDINNTEERVAGDYVISRLNIDYQNDNWRVSGYVNNLFDEKGITSLEPASGRYPVGYAAIVDPRNIGATVTYKF</sequence>
<keyword evidence="6" id="KW-0408">Iron</keyword>
<keyword evidence="8 12" id="KW-0798">TonB box</keyword>
<keyword evidence="17" id="KW-1185">Reference proteome</keyword>
<evidence type="ECO:0000256" key="4">
    <source>
        <dbReference type="ARBA" id="ARBA00022496"/>
    </source>
</evidence>
<dbReference type="OrthoDB" id="127311at2"/>
<protein>
    <submittedName>
        <fullName evidence="16">TonB-dependent receptor</fullName>
    </submittedName>
</protein>
<evidence type="ECO:0000256" key="8">
    <source>
        <dbReference type="ARBA" id="ARBA00023077"/>
    </source>
</evidence>
<evidence type="ECO:0000259" key="15">
    <source>
        <dbReference type="Pfam" id="PF07715"/>
    </source>
</evidence>
<dbReference type="InterPro" id="IPR000531">
    <property type="entry name" value="Beta-barrel_TonB"/>
</dbReference>
<evidence type="ECO:0000256" key="9">
    <source>
        <dbReference type="ARBA" id="ARBA00023136"/>
    </source>
</evidence>
<dbReference type="InterPro" id="IPR036942">
    <property type="entry name" value="Beta-barrel_TonB_sf"/>
</dbReference>
<evidence type="ECO:0000256" key="6">
    <source>
        <dbReference type="ARBA" id="ARBA00023004"/>
    </source>
</evidence>
<evidence type="ECO:0000256" key="11">
    <source>
        <dbReference type="PROSITE-ProRule" id="PRU01360"/>
    </source>
</evidence>
<dbReference type="PROSITE" id="PS52016">
    <property type="entry name" value="TONB_DEPENDENT_REC_3"/>
    <property type="match status" value="1"/>
</dbReference>
<feature type="domain" description="TonB-dependent receptor-like beta-barrel" evidence="14">
    <location>
        <begin position="260"/>
        <end position="645"/>
    </location>
</feature>
<dbReference type="InterPro" id="IPR012910">
    <property type="entry name" value="Plug_dom"/>
</dbReference>
<evidence type="ECO:0000313" key="16">
    <source>
        <dbReference type="EMBL" id="QBF82789.1"/>
    </source>
</evidence>
<keyword evidence="4" id="KW-0410">Iron transport</keyword>
<dbReference type="Pfam" id="PF00593">
    <property type="entry name" value="TonB_dep_Rec_b-barrel"/>
    <property type="match status" value="1"/>
</dbReference>
<keyword evidence="10 11" id="KW-0998">Cell outer membrane</keyword>
<evidence type="ECO:0000313" key="17">
    <source>
        <dbReference type="Proteomes" id="UP000291106"/>
    </source>
</evidence>
<dbReference type="GO" id="GO:0006826">
    <property type="term" value="P:iron ion transport"/>
    <property type="evidence" value="ECO:0007669"/>
    <property type="project" value="UniProtKB-KW"/>
</dbReference>
<dbReference type="InterPro" id="IPR039426">
    <property type="entry name" value="TonB-dep_rcpt-like"/>
</dbReference>
<dbReference type="Gene3D" id="2.40.170.20">
    <property type="entry name" value="TonB-dependent receptor, beta-barrel domain"/>
    <property type="match status" value="1"/>
</dbReference>
<proteinExistence type="inferred from homology"/>
<keyword evidence="13" id="KW-0732">Signal</keyword>
<feature type="domain" description="TonB-dependent receptor plug" evidence="15">
    <location>
        <begin position="50"/>
        <end position="162"/>
    </location>
</feature>
<keyword evidence="9 11" id="KW-0472">Membrane</keyword>
<keyword evidence="7" id="KW-0406">Ion transport</keyword>